<evidence type="ECO:0000313" key="1">
    <source>
        <dbReference type="EMBL" id="MDY8110799.1"/>
    </source>
</evidence>
<sequence length="168" mass="19128">MDIPASNSAGRFDEILRLIGELNYTWTNTESLLVHLIAGLAAVDKETATVIFLTLGASRARISLVERLAKLDRVESERRDAVLSAMRALLKGQKVRNHYNHCLYAFDSDNQPAMTINLRISESRDSIRLDGSRRLDARTLEEFYASLEQIKSTNQQIWGIIRKYEFPT</sequence>
<accession>A0ABU5I7F3</accession>
<organism evidence="1 2">
    <name type="scientific">Fulvimarina uroteuthidis</name>
    <dbReference type="NCBI Taxonomy" id="3098149"/>
    <lineage>
        <taxon>Bacteria</taxon>
        <taxon>Pseudomonadati</taxon>
        <taxon>Pseudomonadota</taxon>
        <taxon>Alphaproteobacteria</taxon>
        <taxon>Hyphomicrobiales</taxon>
        <taxon>Aurantimonadaceae</taxon>
        <taxon>Fulvimarina</taxon>
    </lineage>
</organism>
<gene>
    <name evidence="1" type="ORF">U0C82_16785</name>
</gene>
<comment type="caution">
    <text evidence="1">The sequence shown here is derived from an EMBL/GenBank/DDBJ whole genome shotgun (WGS) entry which is preliminary data.</text>
</comment>
<protein>
    <submittedName>
        <fullName evidence="1">Uncharacterized protein</fullName>
    </submittedName>
</protein>
<keyword evidence="2" id="KW-1185">Reference proteome</keyword>
<evidence type="ECO:0000313" key="2">
    <source>
        <dbReference type="Proteomes" id="UP001294412"/>
    </source>
</evidence>
<dbReference type="RefSeq" id="WP_322188697.1">
    <property type="nucleotide sequence ID" value="NZ_JAXLPB010000006.1"/>
</dbReference>
<dbReference type="Proteomes" id="UP001294412">
    <property type="component" value="Unassembled WGS sequence"/>
</dbReference>
<name>A0ABU5I7F3_9HYPH</name>
<proteinExistence type="predicted"/>
<dbReference type="EMBL" id="JAXLPB010000006">
    <property type="protein sequence ID" value="MDY8110799.1"/>
    <property type="molecule type" value="Genomic_DNA"/>
</dbReference>
<reference evidence="1 2" key="1">
    <citation type="submission" date="2023-12" db="EMBL/GenBank/DDBJ databases">
        <title>Description of Novel Strain Fulvimarina sp. 2208YS6-2-32 isolated from Uroteuthis (Photololigo) edulis.</title>
        <authorList>
            <person name="Park J.-S."/>
        </authorList>
    </citation>
    <scope>NUCLEOTIDE SEQUENCE [LARGE SCALE GENOMIC DNA]</scope>
    <source>
        <strain evidence="1 2">2208YS6-2-32</strain>
    </source>
</reference>